<gene>
    <name evidence="8 12" type="primary">dnaJ</name>
    <name evidence="12" type="ORF">NCTC10122_00683</name>
</gene>
<keyword evidence="2 8" id="KW-0677">Repeat</keyword>
<dbReference type="PROSITE" id="PS50076">
    <property type="entry name" value="DNAJ_2"/>
    <property type="match status" value="1"/>
</dbReference>
<accession>A0A449AA41</accession>
<feature type="binding site" evidence="8">
    <location>
        <position position="142"/>
    </location>
    <ligand>
        <name>Zn(2+)</name>
        <dbReference type="ChEBI" id="CHEBI:29105"/>
        <label>1</label>
    </ligand>
</feature>
<evidence type="ECO:0000256" key="9">
    <source>
        <dbReference type="PROSITE-ProRule" id="PRU00546"/>
    </source>
</evidence>
<dbReference type="HAMAP" id="MF_01152">
    <property type="entry name" value="DnaJ"/>
    <property type="match status" value="1"/>
</dbReference>
<dbReference type="RefSeq" id="WP_129687900.1">
    <property type="nucleotide sequence ID" value="NZ_LR214970.1"/>
</dbReference>
<comment type="cofactor">
    <cofactor evidence="8">
        <name>Zn(2+)</name>
        <dbReference type="ChEBI" id="CHEBI:29105"/>
    </cofactor>
    <text evidence="8">Binds 2 Zn(2+) ions per monomer.</text>
</comment>
<evidence type="ECO:0000256" key="7">
    <source>
        <dbReference type="ARBA" id="ARBA00067609"/>
    </source>
</evidence>
<dbReference type="PRINTS" id="PR00625">
    <property type="entry name" value="JDOMAIN"/>
</dbReference>
<comment type="domain">
    <text evidence="8">The J domain is necessary and sufficient to stimulate DnaK ATPase activity. Zinc center 1 plays an important role in the autonomous, DnaK-independent chaperone activity of DnaJ. Zinc center 2 is essential for interaction with DnaK and for DnaJ activity.</text>
</comment>
<evidence type="ECO:0000313" key="12">
    <source>
        <dbReference type="EMBL" id="VEU61091.1"/>
    </source>
</evidence>
<organism evidence="12 13">
    <name type="scientific">Mycoplasmopsis bovigenitalium</name>
    <dbReference type="NCBI Taxonomy" id="2112"/>
    <lineage>
        <taxon>Bacteria</taxon>
        <taxon>Bacillati</taxon>
        <taxon>Mycoplasmatota</taxon>
        <taxon>Mycoplasmoidales</taxon>
        <taxon>Metamycoplasmataceae</taxon>
        <taxon>Mycoplasmopsis</taxon>
    </lineage>
</organism>
<dbReference type="AlphaFoldDB" id="A0A449AA41"/>
<dbReference type="InterPro" id="IPR001305">
    <property type="entry name" value="HSP_DnaJ_Cys-rich_dom"/>
</dbReference>
<dbReference type="Pfam" id="PF01556">
    <property type="entry name" value="DnaJ_C"/>
    <property type="match status" value="1"/>
</dbReference>
<keyword evidence="8" id="KW-0963">Cytoplasm</keyword>
<feature type="domain" description="CR-type" evidence="11">
    <location>
        <begin position="126"/>
        <end position="208"/>
    </location>
</feature>
<evidence type="ECO:0000256" key="8">
    <source>
        <dbReference type="HAMAP-Rule" id="MF_01152"/>
    </source>
</evidence>
<evidence type="ECO:0000259" key="11">
    <source>
        <dbReference type="PROSITE" id="PS51188"/>
    </source>
</evidence>
<dbReference type="InterPro" id="IPR036869">
    <property type="entry name" value="J_dom_sf"/>
</dbReference>
<proteinExistence type="inferred from homology"/>
<dbReference type="CDD" id="cd10747">
    <property type="entry name" value="DnaJ_C"/>
    <property type="match status" value="1"/>
</dbReference>
<comment type="similarity">
    <text evidence="6 8">Belongs to the DnaJ family.</text>
</comment>
<feature type="binding site" evidence="8">
    <location>
        <position position="139"/>
    </location>
    <ligand>
        <name>Zn(2+)</name>
        <dbReference type="ChEBI" id="CHEBI:29105"/>
        <label>1</label>
    </ligand>
</feature>
<dbReference type="FunFam" id="2.10.230.10:FF:000002">
    <property type="entry name" value="Molecular chaperone DnaJ"/>
    <property type="match status" value="1"/>
</dbReference>
<dbReference type="SUPFAM" id="SSF49493">
    <property type="entry name" value="HSP40/DnaJ peptide-binding domain"/>
    <property type="match status" value="2"/>
</dbReference>
<dbReference type="GO" id="GO:0009408">
    <property type="term" value="P:response to heat"/>
    <property type="evidence" value="ECO:0007669"/>
    <property type="project" value="InterPro"/>
</dbReference>
<feature type="binding site" evidence="8">
    <location>
        <position position="199"/>
    </location>
    <ligand>
        <name>Zn(2+)</name>
        <dbReference type="ChEBI" id="CHEBI:29105"/>
        <label>1</label>
    </ligand>
</feature>
<feature type="binding site" evidence="8">
    <location>
        <position position="182"/>
    </location>
    <ligand>
        <name>Zn(2+)</name>
        <dbReference type="ChEBI" id="CHEBI:29105"/>
        <label>2</label>
    </ligand>
</feature>
<evidence type="ECO:0000256" key="2">
    <source>
        <dbReference type="ARBA" id="ARBA00022737"/>
    </source>
</evidence>
<dbReference type="Gene3D" id="2.60.260.20">
    <property type="entry name" value="Urease metallochaperone UreE, N-terminal domain"/>
    <property type="match status" value="2"/>
</dbReference>
<name>A0A449AA41_9BACT</name>
<dbReference type="Pfam" id="PF00226">
    <property type="entry name" value="DnaJ"/>
    <property type="match status" value="1"/>
</dbReference>
<dbReference type="GO" id="GO:0031072">
    <property type="term" value="F:heat shock protein binding"/>
    <property type="evidence" value="ECO:0007669"/>
    <property type="project" value="InterPro"/>
</dbReference>
<dbReference type="SUPFAM" id="SSF46565">
    <property type="entry name" value="Chaperone J-domain"/>
    <property type="match status" value="1"/>
</dbReference>
<feature type="binding site" evidence="8">
    <location>
        <position position="185"/>
    </location>
    <ligand>
        <name>Zn(2+)</name>
        <dbReference type="ChEBI" id="CHEBI:29105"/>
        <label>2</label>
    </ligand>
</feature>
<dbReference type="InterPro" id="IPR008971">
    <property type="entry name" value="HSP40/DnaJ_pept-bd"/>
</dbReference>
<dbReference type="CDD" id="cd10719">
    <property type="entry name" value="DnaJ_zf"/>
    <property type="match status" value="1"/>
</dbReference>
<dbReference type="EMBL" id="LR214970">
    <property type="protein sequence ID" value="VEU61091.1"/>
    <property type="molecule type" value="Genomic_DNA"/>
</dbReference>
<dbReference type="Pfam" id="PF00684">
    <property type="entry name" value="DnaJ_CXXCXGXG"/>
    <property type="match status" value="1"/>
</dbReference>
<dbReference type="Gene3D" id="2.10.230.10">
    <property type="entry name" value="Heat shock protein DnaJ, cysteine-rich domain"/>
    <property type="match status" value="1"/>
</dbReference>
<keyword evidence="8" id="KW-0346">Stress response</keyword>
<dbReference type="PANTHER" id="PTHR43096:SF10">
    <property type="entry name" value="CHAPERONE PROTEIN DNAJ A6, CHLOROPLASTIC"/>
    <property type="match status" value="1"/>
</dbReference>
<evidence type="ECO:0000313" key="13">
    <source>
        <dbReference type="Proteomes" id="UP000290942"/>
    </source>
</evidence>
<dbReference type="PROSITE" id="PS51188">
    <property type="entry name" value="ZF_CR"/>
    <property type="match status" value="1"/>
</dbReference>
<keyword evidence="1 8" id="KW-0479">Metal-binding</keyword>
<dbReference type="InterPro" id="IPR036410">
    <property type="entry name" value="HSP_DnaJ_Cys-rich_dom_sf"/>
</dbReference>
<keyword evidence="3 8" id="KW-0863">Zinc-finger</keyword>
<dbReference type="Gene3D" id="1.10.287.110">
    <property type="entry name" value="DnaJ domain"/>
    <property type="match status" value="1"/>
</dbReference>
<feature type="domain" description="J" evidence="10">
    <location>
        <begin position="5"/>
        <end position="69"/>
    </location>
</feature>
<evidence type="ECO:0000256" key="3">
    <source>
        <dbReference type="ARBA" id="ARBA00022771"/>
    </source>
</evidence>
<comment type="subunit">
    <text evidence="8">Homodimer.</text>
</comment>
<dbReference type="InterPro" id="IPR002939">
    <property type="entry name" value="DnaJ_C"/>
</dbReference>
<dbReference type="SUPFAM" id="SSF57938">
    <property type="entry name" value="DnaJ/Hsp40 cysteine-rich domain"/>
    <property type="match status" value="1"/>
</dbReference>
<evidence type="ECO:0000256" key="6">
    <source>
        <dbReference type="ARBA" id="ARBA00061004"/>
    </source>
</evidence>
<evidence type="ECO:0000256" key="5">
    <source>
        <dbReference type="ARBA" id="ARBA00023186"/>
    </source>
</evidence>
<sequence>MSKKDYYKILGVSKNATDKEIKTAYRKLAMMYHPDKLKDGTSDAKMQELNEAYEVLSDKQKRENYDRYGSEDGPQGFEGFGGFGGFGDIFSSFFGGGFGSQRNTGPIRGDDQLASLTISFNDAIKGIEITQLLYKWEQCSICHGKGSQNPSDIITCSMCNGSGHRQIQQRTPFGIINSTTTCSSCGGQGKINKNPCSGCKGNLTNKVQKQVKFNIAPGTDNGERIKITGYGSRGENGGPNGDLYIEIKVQKHKHFERDGLNLYLEYPVSFIDIIKENNVLVPTPYGNETIKLKKSYQNGKTLILNGKGVRKSNRAGDLKILLKVVIPDLSNSEMNKLAKSLEEFNDTTNTDYIKSFN</sequence>
<dbReference type="InterPro" id="IPR012724">
    <property type="entry name" value="DnaJ"/>
</dbReference>
<dbReference type="SMART" id="SM00271">
    <property type="entry name" value="DnaJ"/>
    <property type="match status" value="1"/>
</dbReference>
<dbReference type="GO" id="GO:0042026">
    <property type="term" value="P:protein refolding"/>
    <property type="evidence" value="ECO:0007669"/>
    <property type="project" value="TreeGrafter"/>
</dbReference>
<evidence type="ECO:0000256" key="4">
    <source>
        <dbReference type="ARBA" id="ARBA00022833"/>
    </source>
</evidence>
<comment type="caution">
    <text evidence="8">Lacks conserved residue(s) required for the propagation of feature annotation.</text>
</comment>
<keyword evidence="8" id="KW-0235">DNA replication</keyword>
<dbReference type="GO" id="GO:0005737">
    <property type="term" value="C:cytoplasm"/>
    <property type="evidence" value="ECO:0007669"/>
    <property type="project" value="UniProtKB-SubCell"/>
</dbReference>
<dbReference type="GO" id="GO:0006260">
    <property type="term" value="P:DNA replication"/>
    <property type="evidence" value="ECO:0007669"/>
    <property type="project" value="UniProtKB-KW"/>
</dbReference>
<dbReference type="PANTHER" id="PTHR43096">
    <property type="entry name" value="DNAJ HOMOLOG 1, MITOCHONDRIAL-RELATED"/>
    <property type="match status" value="1"/>
</dbReference>
<evidence type="ECO:0000259" key="10">
    <source>
        <dbReference type="PROSITE" id="PS50076"/>
    </source>
</evidence>
<reference evidence="12 13" key="1">
    <citation type="submission" date="2019-01" db="EMBL/GenBank/DDBJ databases">
        <authorList>
            <consortium name="Pathogen Informatics"/>
        </authorList>
    </citation>
    <scope>NUCLEOTIDE SEQUENCE [LARGE SCALE GENOMIC DNA]</scope>
    <source>
        <strain evidence="12 13">NCTC10122</strain>
    </source>
</reference>
<comment type="function">
    <text evidence="8">Participates actively in the response to hyperosmotic and heat shock by preventing the aggregation of stress-denatured proteins and by disaggregating proteins, also in an autonomous, DnaK-independent fashion. Unfolded proteins bind initially to DnaJ; upon interaction with the DnaJ-bound protein, DnaK hydrolyzes its bound ATP, resulting in the formation of a stable complex. GrpE releases ADP from DnaK; ATP binding to DnaK triggers the release of the substrate protein, thus completing the reaction cycle. Several rounds of ATP-dependent interactions between DnaJ, DnaK and GrpE are required for fully efficient folding. Also involved, together with DnaK and GrpE, in the DNA replication of plasmids through activation of initiation proteins.</text>
</comment>
<dbReference type="GO" id="GO:0008270">
    <property type="term" value="F:zinc ion binding"/>
    <property type="evidence" value="ECO:0007669"/>
    <property type="project" value="UniProtKB-UniRule"/>
</dbReference>
<dbReference type="GO" id="GO:0005524">
    <property type="term" value="F:ATP binding"/>
    <property type="evidence" value="ECO:0007669"/>
    <property type="project" value="InterPro"/>
</dbReference>
<keyword evidence="5 8" id="KW-0143">Chaperone</keyword>
<feature type="binding site" evidence="8">
    <location>
        <position position="196"/>
    </location>
    <ligand>
        <name>Zn(2+)</name>
        <dbReference type="ChEBI" id="CHEBI:29105"/>
        <label>1</label>
    </ligand>
</feature>
<feature type="binding site" evidence="8">
    <location>
        <position position="156"/>
    </location>
    <ligand>
        <name>Zn(2+)</name>
        <dbReference type="ChEBI" id="CHEBI:29105"/>
        <label>2</label>
    </ligand>
</feature>
<feature type="binding site" evidence="8">
    <location>
        <position position="159"/>
    </location>
    <ligand>
        <name>Zn(2+)</name>
        <dbReference type="ChEBI" id="CHEBI:29105"/>
        <label>2</label>
    </ligand>
</feature>
<dbReference type="InterPro" id="IPR001623">
    <property type="entry name" value="DnaJ_domain"/>
</dbReference>
<dbReference type="Proteomes" id="UP000290942">
    <property type="component" value="Chromosome"/>
</dbReference>
<comment type="subcellular location">
    <subcellularLocation>
        <location evidence="8">Cytoplasm</location>
    </subcellularLocation>
</comment>
<evidence type="ECO:0000256" key="1">
    <source>
        <dbReference type="ARBA" id="ARBA00022723"/>
    </source>
</evidence>
<feature type="zinc finger region" description="CR-type" evidence="9">
    <location>
        <begin position="126"/>
        <end position="208"/>
    </location>
</feature>
<protein>
    <recommendedName>
        <fullName evidence="7 8">Chaperone protein DnaJ</fullName>
    </recommendedName>
</protein>
<dbReference type="GO" id="GO:0051082">
    <property type="term" value="F:unfolded protein binding"/>
    <property type="evidence" value="ECO:0007669"/>
    <property type="project" value="UniProtKB-UniRule"/>
</dbReference>
<dbReference type="CDD" id="cd06257">
    <property type="entry name" value="DnaJ"/>
    <property type="match status" value="1"/>
</dbReference>
<keyword evidence="4 8" id="KW-0862">Zinc</keyword>